<organism evidence="7 8">
    <name type="scientific">Lobosporangium transversale</name>
    <dbReference type="NCBI Taxonomy" id="64571"/>
    <lineage>
        <taxon>Eukaryota</taxon>
        <taxon>Fungi</taxon>
        <taxon>Fungi incertae sedis</taxon>
        <taxon>Mucoromycota</taxon>
        <taxon>Mortierellomycotina</taxon>
        <taxon>Mortierellomycetes</taxon>
        <taxon>Mortierellales</taxon>
        <taxon>Mortierellaceae</taxon>
        <taxon>Lobosporangium</taxon>
    </lineage>
</organism>
<feature type="transmembrane region" description="Helical" evidence="6">
    <location>
        <begin position="30"/>
        <end position="52"/>
    </location>
</feature>
<evidence type="ECO:0000256" key="3">
    <source>
        <dbReference type="ARBA" id="ARBA00022989"/>
    </source>
</evidence>
<keyword evidence="3 6" id="KW-1133">Transmembrane helix</keyword>
<dbReference type="GeneID" id="33563535"/>
<keyword evidence="8" id="KW-1185">Reference proteome</keyword>
<feature type="region of interest" description="Disordered" evidence="5">
    <location>
        <begin position="366"/>
        <end position="390"/>
    </location>
</feature>
<dbReference type="STRING" id="64571.A0A1Y2G924"/>
<name>A0A1Y2G924_9FUNG</name>
<evidence type="ECO:0000256" key="5">
    <source>
        <dbReference type="SAM" id="MobiDB-lite"/>
    </source>
</evidence>
<evidence type="ECO:0000256" key="1">
    <source>
        <dbReference type="ARBA" id="ARBA00004141"/>
    </source>
</evidence>
<feature type="transmembrane region" description="Helical" evidence="6">
    <location>
        <begin position="273"/>
        <end position="292"/>
    </location>
</feature>
<dbReference type="Proteomes" id="UP000193648">
    <property type="component" value="Unassembled WGS sequence"/>
</dbReference>
<comment type="caution">
    <text evidence="7">The sequence shown here is derived from an EMBL/GenBank/DDBJ whole genome shotgun (WGS) entry which is preliminary data.</text>
</comment>
<keyword evidence="4 6" id="KW-0472">Membrane</keyword>
<dbReference type="GO" id="GO:0016020">
    <property type="term" value="C:membrane"/>
    <property type="evidence" value="ECO:0007669"/>
    <property type="project" value="UniProtKB-SubCell"/>
</dbReference>
<proteinExistence type="predicted"/>
<dbReference type="AlphaFoldDB" id="A0A1Y2G924"/>
<dbReference type="SMART" id="SM01417">
    <property type="entry name" value="Solute_trans_a"/>
    <property type="match status" value="1"/>
</dbReference>
<evidence type="ECO:0000313" key="8">
    <source>
        <dbReference type="Proteomes" id="UP000193648"/>
    </source>
</evidence>
<keyword evidence="2 6" id="KW-0812">Transmembrane</keyword>
<dbReference type="InterPro" id="IPR005178">
    <property type="entry name" value="Ostalpha/TMEM184C"/>
</dbReference>
<feature type="transmembrane region" description="Helical" evidence="6">
    <location>
        <begin position="67"/>
        <end position="88"/>
    </location>
</feature>
<evidence type="ECO:0000256" key="4">
    <source>
        <dbReference type="ARBA" id="ARBA00023136"/>
    </source>
</evidence>
<comment type="subcellular location">
    <subcellularLocation>
        <location evidence="1">Membrane</location>
        <topology evidence="1">Multi-pass membrane protein</topology>
    </subcellularLocation>
</comment>
<dbReference type="EMBL" id="MCFF01000056">
    <property type="protein sequence ID" value="ORZ04596.1"/>
    <property type="molecule type" value="Genomic_DNA"/>
</dbReference>
<dbReference type="PANTHER" id="PTHR23423">
    <property type="entry name" value="ORGANIC SOLUTE TRANSPORTER-RELATED"/>
    <property type="match status" value="1"/>
</dbReference>
<evidence type="ECO:0000256" key="6">
    <source>
        <dbReference type="SAM" id="Phobius"/>
    </source>
</evidence>
<sequence>MAPTCPNYDLEATDPSQFYDGHSITWKRHYIGWGIAGICTFLSTVISFRLLYKHARNYTKPAEQRHIMRIVLMIPIYSFISFLSYRFYKQAIYYETIRDCYEAFVIHSFFMLLLTYLGEDTEVRKSRINAGPERMKLVFPLNCWYYNPQGELFLRMMSYGVLQYVVVKPATTIAAVILEYKGLYCETMYSFAYGKVYITIINFISVTIAMYFLVVFYVTIKSEIQEQKPFLKFLCVKLVIFFCFWQTCLLSLIGHFDVFKATEYWSVNDIEMGINGLLVCVEMVVFAILHVYSFSYIPYISNVTTSVCKSLRDGFNPIDLFREIGWACKDIILIIMGKPLPTRDGHLSGAVKRAQTVRTKARLFRKKRKMEQASLSSSPPDANVDPSTLEAGGRFINRGDQILTADAQRQNVPLLSHVDGASLYEMQELEHANQRARF</sequence>
<gene>
    <name evidence="7" type="ORF">BCR41DRAFT_328253</name>
</gene>
<reference evidence="7 8" key="1">
    <citation type="submission" date="2016-07" db="EMBL/GenBank/DDBJ databases">
        <title>Pervasive Adenine N6-methylation of Active Genes in Fungi.</title>
        <authorList>
            <consortium name="DOE Joint Genome Institute"/>
            <person name="Mondo S.J."/>
            <person name="Dannebaum R.O."/>
            <person name="Kuo R.C."/>
            <person name="Labutti K."/>
            <person name="Haridas S."/>
            <person name="Kuo A."/>
            <person name="Salamov A."/>
            <person name="Ahrendt S.R."/>
            <person name="Lipzen A."/>
            <person name="Sullivan W."/>
            <person name="Andreopoulos W.B."/>
            <person name="Clum A."/>
            <person name="Lindquist E."/>
            <person name="Daum C."/>
            <person name="Ramamoorthy G.K."/>
            <person name="Gryganskyi A."/>
            <person name="Culley D."/>
            <person name="Magnuson J.K."/>
            <person name="James T.Y."/>
            <person name="O'Malley M.A."/>
            <person name="Stajich J.E."/>
            <person name="Spatafora J.W."/>
            <person name="Visel A."/>
            <person name="Grigoriev I.V."/>
        </authorList>
    </citation>
    <scope>NUCLEOTIDE SEQUENCE [LARGE SCALE GENOMIC DNA]</scope>
    <source>
        <strain evidence="7 8">NRRL 3116</strain>
    </source>
</reference>
<evidence type="ECO:0000313" key="7">
    <source>
        <dbReference type="EMBL" id="ORZ04596.1"/>
    </source>
</evidence>
<dbReference type="RefSeq" id="XP_021876642.1">
    <property type="nucleotide sequence ID" value="XM_022021691.1"/>
</dbReference>
<protein>
    <submittedName>
        <fullName evidence="7">Organic solute transporter Ostalpha-domain-containing protein</fullName>
    </submittedName>
</protein>
<feature type="transmembrane region" description="Helical" evidence="6">
    <location>
        <begin position="196"/>
        <end position="218"/>
    </location>
</feature>
<dbReference type="InParanoid" id="A0A1Y2G924"/>
<dbReference type="Pfam" id="PF03619">
    <property type="entry name" value="Solute_trans_a"/>
    <property type="match status" value="1"/>
</dbReference>
<evidence type="ECO:0000256" key="2">
    <source>
        <dbReference type="ARBA" id="ARBA00022692"/>
    </source>
</evidence>
<dbReference type="OrthoDB" id="14252at2759"/>
<feature type="transmembrane region" description="Helical" evidence="6">
    <location>
        <begin position="230"/>
        <end position="253"/>
    </location>
</feature>
<accession>A0A1Y2G924</accession>